<name>A0A8X8YGH5_SALSN</name>
<accession>A0A8X8YGH5</accession>
<comment type="caution">
    <text evidence="10">The sequence shown here is derived from an EMBL/GenBank/DDBJ whole genome shotgun (WGS) entry which is preliminary data.</text>
</comment>
<organism evidence="10">
    <name type="scientific">Salvia splendens</name>
    <name type="common">Scarlet sage</name>
    <dbReference type="NCBI Taxonomy" id="180675"/>
    <lineage>
        <taxon>Eukaryota</taxon>
        <taxon>Viridiplantae</taxon>
        <taxon>Streptophyta</taxon>
        <taxon>Embryophyta</taxon>
        <taxon>Tracheophyta</taxon>
        <taxon>Spermatophyta</taxon>
        <taxon>Magnoliopsida</taxon>
        <taxon>eudicotyledons</taxon>
        <taxon>Gunneridae</taxon>
        <taxon>Pentapetalae</taxon>
        <taxon>asterids</taxon>
        <taxon>lamiids</taxon>
        <taxon>Lamiales</taxon>
        <taxon>Lamiaceae</taxon>
        <taxon>Nepetoideae</taxon>
        <taxon>Mentheae</taxon>
        <taxon>Salviinae</taxon>
        <taxon>Salvia</taxon>
        <taxon>Salvia subgen. Calosphace</taxon>
        <taxon>core Calosphace</taxon>
    </lineage>
</organism>
<dbReference type="PANTHER" id="PTHR23130">
    <property type="entry name" value="CYTOCHROME B561 AND DOMON DOMAIN-CONTAINING PROTEIN"/>
    <property type="match status" value="1"/>
</dbReference>
<evidence type="ECO:0000256" key="2">
    <source>
        <dbReference type="ARBA" id="ARBA00022448"/>
    </source>
</evidence>
<evidence type="ECO:0000313" key="10">
    <source>
        <dbReference type="EMBL" id="KAG6431344.1"/>
    </source>
</evidence>
<dbReference type="PANTHER" id="PTHR23130:SF199">
    <property type="entry name" value="CYTOCHROME B561 AND DOMON DOMAIN-CONTAINING PROTEIN"/>
    <property type="match status" value="1"/>
</dbReference>
<keyword evidence="5 7" id="KW-1133">Transmembrane helix</keyword>
<evidence type="ECO:0000256" key="6">
    <source>
        <dbReference type="ARBA" id="ARBA00023136"/>
    </source>
</evidence>
<dbReference type="InterPro" id="IPR006593">
    <property type="entry name" value="Cyt_b561/ferric_Rdtase_TM"/>
</dbReference>
<feature type="transmembrane region" description="Helical" evidence="7">
    <location>
        <begin position="111"/>
        <end position="130"/>
    </location>
</feature>
<feature type="domain" description="Cytochrome b561" evidence="9">
    <location>
        <begin position="64"/>
        <end position="163"/>
    </location>
</feature>
<keyword evidence="2" id="KW-0813">Transport</keyword>
<feature type="transmembrane region" description="Helical" evidence="7">
    <location>
        <begin position="175"/>
        <end position="199"/>
    </location>
</feature>
<reference evidence="10" key="2">
    <citation type="submission" date="2020-08" db="EMBL/GenBank/DDBJ databases">
        <title>Plant Genome Project.</title>
        <authorList>
            <person name="Zhang R.-G."/>
        </authorList>
    </citation>
    <scope>NUCLEOTIDE SEQUENCE</scope>
    <source>
        <strain evidence="10">Huo1</strain>
        <tissue evidence="10">Leaf</tissue>
    </source>
</reference>
<evidence type="ECO:0000256" key="7">
    <source>
        <dbReference type="SAM" id="Phobius"/>
    </source>
</evidence>
<sequence>MASCPPQKTFLFSVFLFILAAASNALITAPHSHSPTADATETATVFPGLRQRASPAYFPSAETTLGPVLRSANTLWFYIHFSCQMSAYIVGVAGWATGIKLGSDSPGVERRLFVLFVLGTLQVLVFLVKPKPDHKYRFYWNVYHQSVGYAVIILSIINVFEGFDILEPAKKWKNAYIGVLVFLGACAVVLESITLYVVIKRRWLLNYLTT</sequence>
<dbReference type="EMBL" id="PNBA02000003">
    <property type="protein sequence ID" value="KAG6431344.1"/>
    <property type="molecule type" value="Genomic_DNA"/>
</dbReference>
<keyword evidence="3 7" id="KW-0812">Transmembrane</keyword>
<gene>
    <name evidence="10" type="ORF">SASPL_109423</name>
</gene>
<evidence type="ECO:0000256" key="1">
    <source>
        <dbReference type="ARBA" id="ARBA00004370"/>
    </source>
</evidence>
<evidence type="ECO:0000259" key="9">
    <source>
        <dbReference type="SMART" id="SM00665"/>
    </source>
</evidence>
<reference evidence="10" key="1">
    <citation type="submission" date="2018-01" db="EMBL/GenBank/DDBJ databases">
        <authorList>
            <person name="Mao J.F."/>
        </authorList>
    </citation>
    <scope>NUCLEOTIDE SEQUENCE</scope>
    <source>
        <strain evidence="10">Huo1</strain>
        <tissue evidence="10">Leaf</tissue>
    </source>
</reference>
<keyword evidence="6 7" id="KW-0472">Membrane</keyword>
<evidence type="ECO:0000313" key="11">
    <source>
        <dbReference type="Proteomes" id="UP000298416"/>
    </source>
</evidence>
<keyword evidence="11" id="KW-1185">Reference proteome</keyword>
<evidence type="ECO:0000256" key="5">
    <source>
        <dbReference type="ARBA" id="ARBA00022989"/>
    </source>
</evidence>
<protein>
    <recommendedName>
        <fullName evidence="9">Cytochrome b561 domain-containing protein</fullName>
    </recommendedName>
</protein>
<feature type="signal peptide" evidence="8">
    <location>
        <begin position="1"/>
        <end position="25"/>
    </location>
</feature>
<dbReference type="AlphaFoldDB" id="A0A8X8YGH5"/>
<evidence type="ECO:0000256" key="4">
    <source>
        <dbReference type="ARBA" id="ARBA00022982"/>
    </source>
</evidence>
<keyword evidence="8" id="KW-0732">Signal</keyword>
<comment type="subcellular location">
    <subcellularLocation>
        <location evidence="1">Membrane</location>
    </subcellularLocation>
</comment>
<evidence type="ECO:0000256" key="3">
    <source>
        <dbReference type="ARBA" id="ARBA00022692"/>
    </source>
</evidence>
<evidence type="ECO:0000256" key="8">
    <source>
        <dbReference type="SAM" id="SignalP"/>
    </source>
</evidence>
<keyword evidence="4" id="KW-0249">Electron transport</keyword>
<dbReference type="Proteomes" id="UP000298416">
    <property type="component" value="Unassembled WGS sequence"/>
</dbReference>
<proteinExistence type="predicted"/>
<dbReference type="SMART" id="SM00665">
    <property type="entry name" value="B561"/>
    <property type="match status" value="1"/>
</dbReference>
<feature type="transmembrane region" description="Helical" evidence="7">
    <location>
        <begin position="142"/>
        <end position="163"/>
    </location>
</feature>
<dbReference type="CDD" id="cd08760">
    <property type="entry name" value="Cyt_b561_FRRS1_like"/>
    <property type="match status" value="1"/>
</dbReference>
<dbReference type="GO" id="GO:0016020">
    <property type="term" value="C:membrane"/>
    <property type="evidence" value="ECO:0007669"/>
    <property type="project" value="UniProtKB-SubCell"/>
</dbReference>
<dbReference type="Gene3D" id="1.20.120.1770">
    <property type="match status" value="1"/>
</dbReference>
<feature type="transmembrane region" description="Helical" evidence="7">
    <location>
        <begin position="75"/>
        <end position="99"/>
    </location>
</feature>
<feature type="chain" id="PRO_5036477094" description="Cytochrome b561 domain-containing protein" evidence="8">
    <location>
        <begin position="26"/>
        <end position="210"/>
    </location>
</feature>